<feature type="transmembrane region" description="Helical" evidence="1">
    <location>
        <begin position="6"/>
        <end position="26"/>
    </location>
</feature>
<organism evidence="2 4">
    <name type="scientific">Burkholderia ubonensis</name>
    <dbReference type="NCBI Taxonomy" id="101571"/>
    <lineage>
        <taxon>Bacteria</taxon>
        <taxon>Pseudomonadati</taxon>
        <taxon>Pseudomonadota</taxon>
        <taxon>Betaproteobacteria</taxon>
        <taxon>Burkholderiales</taxon>
        <taxon>Burkholderiaceae</taxon>
        <taxon>Burkholderia</taxon>
        <taxon>Burkholderia cepacia complex</taxon>
    </lineage>
</organism>
<gene>
    <name evidence="3" type="ORF">BW685_26735</name>
    <name evidence="2" type="ORF">WJ33_37325</name>
</gene>
<keyword evidence="1" id="KW-0812">Transmembrane</keyword>
<keyword evidence="1" id="KW-1133">Transmembrane helix</keyword>
<protein>
    <submittedName>
        <fullName evidence="2">Uncharacterized protein</fullName>
    </submittedName>
</protein>
<dbReference type="EMBL" id="MTJZ01000056">
    <property type="protein sequence ID" value="OMG70547.1"/>
    <property type="molecule type" value="Genomic_DNA"/>
</dbReference>
<evidence type="ECO:0000256" key="1">
    <source>
        <dbReference type="SAM" id="Phobius"/>
    </source>
</evidence>
<evidence type="ECO:0000313" key="5">
    <source>
        <dbReference type="Proteomes" id="UP000187194"/>
    </source>
</evidence>
<dbReference type="RefSeq" id="WP_059758248.1">
    <property type="nucleotide sequence ID" value="NZ_CABVPQ010000077.1"/>
</dbReference>
<dbReference type="Proteomes" id="UP000064029">
    <property type="component" value="Unassembled WGS sequence"/>
</dbReference>
<dbReference type="EMBL" id="LOXM01000255">
    <property type="protein sequence ID" value="KVG56484.1"/>
    <property type="molecule type" value="Genomic_DNA"/>
</dbReference>
<dbReference type="Proteomes" id="UP000187194">
    <property type="component" value="Unassembled WGS sequence"/>
</dbReference>
<proteinExistence type="predicted"/>
<comment type="caution">
    <text evidence="2">The sequence shown here is derived from an EMBL/GenBank/DDBJ whole genome shotgun (WGS) entry which is preliminary data.</text>
</comment>
<evidence type="ECO:0000313" key="3">
    <source>
        <dbReference type="EMBL" id="OMG70547.1"/>
    </source>
</evidence>
<dbReference type="AlphaFoldDB" id="A0A103QVR5"/>
<keyword evidence="1" id="KW-0472">Membrane</keyword>
<sequence>MVRLLYAGYLAFALYIIYPMVQNYLAADEACLRGASSMSVAAAVTPPASDAHARKRNCALEARINVVAGRSGEIH</sequence>
<accession>A0A103QVR5</accession>
<reference evidence="3 5" key="2">
    <citation type="submission" date="2017-01" db="EMBL/GenBank/DDBJ databases">
        <title>Phylogeographic, genomic and meropenem susceptibility analysis of Burkholderia ubonensis.</title>
        <authorList>
            <person name="Price E.P."/>
            <person name="Sarovich D.S."/>
            <person name="Webb J.R."/>
            <person name="Hall C.M."/>
            <person name="Sahl J.W."/>
            <person name="Kaestli M."/>
            <person name="Mayo M."/>
            <person name="Harrington G."/>
            <person name="Baker A.L."/>
            <person name="Sidak-Loftis L.C."/>
            <person name="Lummis M."/>
            <person name="Schupp J.M."/>
            <person name="Gillece J.D."/>
            <person name="Tuanyok A."/>
            <person name="Warner J."/>
            <person name="Busch J.D."/>
            <person name="Keim P."/>
            <person name="Currie B.J."/>
            <person name="Wagner D.M."/>
        </authorList>
    </citation>
    <scope>NUCLEOTIDE SEQUENCE [LARGE SCALE GENOMIC DNA]</scope>
    <source>
        <strain evidence="3 5">A21</strain>
    </source>
</reference>
<evidence type="ECO:0000313" key="2">
    <source>
        <dbReference type="EMBL" id="KVG56484.1"/>
    </source>
</evidence>
<evidence type="ECO:0000313" key="4">
    <source>
        <dbReference type="Proteomes" id="UP000064029"/>
    </source>
</evidence>
<name>A0A103QVR5_9BURK</name>
<reference evidence="2 4" key="1">
    <citation type="submission" date="2015-11" db="EMBL/GenBank/DDBJ databases">
        <title>Expanding the genomic diversity of Burkholderia species for the development of highly accurate diagnostics.</title>
        <authorList>
            <person name="Sahl J."/>
            <person name="Keim P."/>
            <person name="Wagner D."/>
        </authorList>
    </citation>
    <scope>NUCLEOTIDE SEQUENCE [LARGE SCALE GENOMIC DNA]</scope>
    <source>
        <strain evidence="2 4">MSMB2036</strain>
    </source>
</reference>